<comment type="caution">
    <text evidence="1">The sequence shown here is derived from an EMBL/GenBank/DDBJ whole genome shotgun (WGS) entry which is preliminary data.</text>
</comment>
<organism evidence="1 2">
    <name type="scientific">Arthrobacter liuii</name>
    <dbReference type="NCBI Taxonomy" id="1476996"/>
    <lineage>
        <taxon>Bacteria</taxon>
        <taxon>Bacillati</taxon>
        <taxon>Actinomycetota</taxon>
        <taxon>Actinomycetes</taxon>
        <taxon>Micrococcales</taxon>
        <taxon>Micrococcaceae</taxon>
        <taxon>Arthrobacter</taxon>
    </lineage>
</organism>
<sequence length="183" mass="20460">MKNDRKITRPARTESFWDRHRNLMTVFVGLLGAVLALVGAGIGANAALGGVEKQIAAGVIARSQDKRDVAYKGYLEAANKYFYSWDELSRANEDKAKADAEVRFRLARFEFQGQANEVWVQGSDSAIKGLIEMSAVLPESLASSELPPHERIPDQVLFREKYNNFLRIRCEETAPVTRTGCRP</sequence>
<proteinExistence type="predicted"/>
<dbReference type="EMBL" id="BMFW01000027">
    <property type="protein sequence ID" value="GGI00614.1"/>
    <property type="molecule type" value="Genomic_DNA"/>
</dbReference>
<accession>A0ABQ2B0W9</accession>
<reference evidence="2" key="1">
    <citation type="journal article" date="2019" name="Int. J. Syst. Evol. Microbiol.">
        <title>The Global Catalogue of Microorganisms (GCM) 10K type strain sequencing project: providing services to taxonomists for standard genome sequencing and annotation.</title>
        <authorList>
            <consortium name="The Broad Institute Genomics Platform"/>
            <consortium name="The Broad Institute Genome Sequencing Center for Infectious Disease"/>
            <person name="Wu L."/>
            <person name="Ma J."/>
        </authorList>
    </citation>
    <scope>NUCLEOTIDE SEQUENCE [LARGE SCALE GENOMIC DNA]</scope>
    <source>
        <strain evidence="2">CGMCC 1.12778</strain>
    </source>
</reference>
<evidence type="ECO:0000313" key="1">
    <source>
        <dbReference type="EMBL" id="GGI00614.1"/>
    </source>
</evidence>
<protein>
    <submittedName>
        <fullName evidence="1">Uncharacterized protein</fullName>
    </submittedName>
</protein>
<evidence type="ECO:0000313" key="2">
    <source>
        <dbReference type="Proteomes" id="UP000643279"/>
    </source>
</evidence>
<dbReference type="RefSeq" id="WP_188573109.1">
    <property type="nucleotide sequence ID" value="NZ_BMFW01000027.1"/>
</dbReference>
<dbReference type="Proteomes" id="UP000643279">
    <property type="component" value="Unassembled WGS sequence"/>
</dbReference>
<name>A0ABQ2B0W9_9MICC</name>
<gene>
    <name evidence="1" type="ORF">GCM10007170_38170</name>
</gene>
<keyword evidence="2" id="KW-1185">Reference proteome</keyword>